<dbReference type="InterPro" id="IPR044043">
    <property type="entry name" value="VanA_C_cat"/>
</dbReference>
<keyword evidence="1" id="KW-0560">Oxidoreductase</keyword>
<feature type="domain" description="Vanillate O-demethylase oxygenase-like C-terminal catalytic" evidence="2">
    <location>
        <begin position="2"/>
        <end position="67"/>
    </location>
</feature>
<dbReference type="RefSeq" id="WP_342948993.1">
    <property type="nucleotide sequence ID" value="NZ_JAYMRV010000009.1"/>
</dbReference>
<comment type="caution">
    <text evidence="3">The sequence shown here is derived from an EMBL/GenBank/DDBJ whole genome shotgun (WGS) entry which is preliminary data.</text>
</comment>
<evidence type="ECO:0000259" key="2">
    <source>
        <dbReference type="Pfam" id="PF19112"/>
    </source>
</evidence>
<sequence length="118" mass="13404">MMGRSFLCNPLFDGRFRARNLRIFEEDHAVLRRIRPVRVPESWQNEVLVKSDALQIAFRQRVRAMAEDGWSVPEVSQASRVATVIACPMRRTLDTWALEAAEAREAPPIAANTGTTPR</sequence>
<accession>A0ABU9RXG1</accession>
<dbReference type="Pfam" id="PF19112">
    <property type="entry name" value="VanA_C"/>
    <property type="match status" value="1"/>
</dbReference>
<keyword evidence="4" id="KW-1185">Reference proteome</keyword>
<evidence type="ECO:0000256" key="1">
    <source>
        <dbReference type="ARBA" id="ARBA00023002"/>
    </source>
</evidence>
<reference evidence="3 4" key="1">
    <citation type="submission" date="2024-01" db="EMBL/GenBank/DDBJ databases">
        <title>The diversity of rhizobia nodulating Mimosa spp. in eleven states of Brazil covering several biomes is determined by host plant, location, and edaphic factors.</title>
        <authorList>
            <person name="Rouws L."/>
            <person name="Barauna A."/>
            <person name="Beukes C."/>
            <person name="De Faria S.M."/>
            <person name="Gross E."/>
            <person name="Dos Reis Junior F.B."/>
            <person name="Simon M."/>
            <person name="Maluk M."/>
            <person name="Odee D.W."/>
            <person name="Kenicer G."/>
            <person name="Young J.P.W."/>
            <person name="Reis V.M."/>
            <person name="Zilli J."/>
            <person name="James E.K."/>
        </authorList>
    </citation>
    <scope>NUCLEOTIDE SEQUENCE [LARGE SCALE GENOMIC DNA]</scope>
    <source>
        <strain evidence="3 4">JPY167</strain>
    </source>
</reference>
<evidence type="ECO:0000313" key="3">
    <source>
        <dbReference type="EMBL" id="MEM5424765.1"/>
    </source>
</evidence>
<evidence type="ECO:0000313" key="4">
    <source>
        <dbReference type="Proteomes" id="UP001489897"/>
    </source>
</evidence>
<proteinExistence type="predicted"/>
<dbReference type="Proteomes" id="UP001489897">
    <property type="component" value="Unassembled WGS sequence"/>
</dbReference>
<dbReference type="Gene3D" id="3.90.380.10">
    <property type="entry name" value="Naphthalene 1,2-dioxygenase Alpha Subunit, Chain A, domain 1"/>
    <property type="match status" value="1"/>
</dbReference>
<name>A0ABU9RXG1_9BURK</name>
<dbReference type="EMBL" id="JAYMRV010000009">
    <property type="protein sequence ID" value="MEM5424765.1"/>
    <property type="molecule type" value="Genomic_DNA"/>
</dbReference>
<gene>
    <name evidence="3" type="ORF">VSR73_27320</name>
</gene>
<organism evidence="3 4">
    <name type="scientific">Paraburkholderia ferrariae</name>
    <dbReference type="NCBI Taxonomy" id="386056"/>
    <lineage>
        <taxon>Bacteria</taxon>
        <taxon>Pseudomonadati</taxon>
        <taxon>Pseudomonadota</taxon>
        <taxon>Betaproteobacteria</taxon>
        <taxon>Burkholderiales</taxon>
        <taxon>Burkholderiaceae</taxon>
        <taxon>Paraburkholderia</taxon>
    </lineage>
</organism>
<protein>
    <recommendedName>
        <fullName evidence="2">Vanillate O-demethylase oxygenase-like C-terminal catalytic domain-containing protein</fullName>
    </recommendedName>
</protein>